<sequence>MWWETTSRVQSSSFSGGGSVSIEFVGKPIAAKLAGYAFTVLRRQLDQDAGRHIARVRRADARRRRRELFAQGWVIAVKVLLDPPPLCDEEAASARAFIRRQHGELAPVSPRQAEKPRGRRMMAAALEDVAAGYSAGQRARLNAGIEKHPAAEKVTQLSLAWG</sequence>
<feature type="domain" description="DUF7168" evidence="1">
    <location>
        <begin position="9"/>
        <end position="112"/>
    </location>
</feature>
<geneLocation type="plasmid" evidence="3">
    <name>plb</name>
</geneLocation>
<evidence type="ECO:0000259" key="1">
    <source>
        <dbReference type="Pfam" id="PF23771"/>
    </source>
</evidence>
<dbReference type="InterPro" id="IPR055592">
    <property type="entry name" value="DUF7168"/>
</dbReference>
<evidence type="ECO:0000313" key="3">
    <source>
        <dbReference type="Proteomes" id="UP000198357"/>
    </source>
</evidence>
<organism evidence="2 3">
    <name type="scientific">Xanthomonas citri pv. vignicola</name>
    <dbReference type="NCBI Taxonomy" id="473426"/>
    <lineage>
        <taxon>Bacteria</taxon>
        <taxon>Pseudomonadati</taxon>
        <taxon>Pseudomonadota</taxon>
        <taxon>Gammaproteobacteria</taxon>
        <taxon>Lysobacterales</taxon>
        <taxon>Lysobacteraceae</taxon>
        <taxon>Xanthomonas</taxon>
    </lineage>
</organism>
<name>A0AB33CQ34_XANCI</name>
<dbReference type="Proteomes" id="UP000198357">
    <property type="component" value="Plasmid plB"/>
</dbReference>
<dbReference type="Pfam" id="PF23771">
    <property type="entry name" value="DUF7168"/>
    <property type="match status" value="1"/>
</dbReference>
<proteinExistence type="predicted"/>
<dbReference type="AlphaFoldDB" id="A0AB33CQ34"/>
<protein>
    <recommendedName>
        <fullName evidence="1">DUF7168 domain-containing protein</fullName>
    </recommendedName>
</protein>
<dbReference type="EMBL" id="CP022266">
    <property type="protein sequence ID" value="ASK94853.1"/>
    <property type="molecule type" value="Genomic_DNA"/>
</dbReference>
<gene>
    <name evidence="2" type="ORF">XcvCFBP7111P_25660</name>
</gene>
<keyword evidence="2" id="KW-0614">Plasmid</keyword>
<evidence type="ECO:0000313" key="2">
    <source>
        <dbReference type="EMBL" id="ASK94853.1"/>
    </source>
</evidence>
<accession>A0AB33CQ34</accession>
<reference evidence="2 3" key="1">
    <citation type="submission" date="2017-06" db="EMBL/GenBank/DDBJ databases">
        <title>First complete genome sequences of Xanthomonas citri pv. vignicola strains CFBP 7111, CFBP 7112 and CFBP 7113 using long-read technology.</title>
        <authorList>
            <person name="Ruh M."/>
            <person name="Briand M."/>
            <person name="Bonneau S."/>
            <person name="Jacques M.A."/>
            <person name="Chen N.W.G."/>
        </authorList>
    </citation>
    <scope>NUCLEOTIDE SEQUENCE [LARGE SCALE GENOMIC DNA]</scope>
    <source>
        <strain evidence="2 3">CFBP7111</strain>
        <plasmid evidence="3">plb</plasmid>
    </source>
</reference>